<evidence type="ECO:0000256" key="7">
    <source>
        <dbReference type="ARBA" id="ARBA00047851"/>
    </source>
</evidence>
<dbReference type="GO" id="GO:0005737">
    <property type="term" value="C:cytoplasm"/>
    <property type="evidence" value="ECO:0007669"/>
    <property type="project" value="TreeGrafter"/>
</dbReference>
<comment type="catalytic activity">
    <reaction evidence="7 9 10">
        <text>2-(2-carboxy-4-methylthiazol-5-yl)ethyl phosphate + 4-amino-2-methyl-5-(diphosphooxymethyl)pyrimidine + 2 H(+) = thiamine phosphate + CO2 + diphosphate</text>
        <dbReference type="Rhea" id="RHEA:47848"/>
        <dbReference type="ChEBI" id="CHEBI:15378"/>
        <dbReference type="ChEBI" id="CHEBI:16526"/>
        <dbReference type="ChEBI" id="CHEBI:33019"/>
        <dbReference type="ChEBI" id="CHEBI:37575"/>
        <dbReference type="ChEBI" id="CHEBI:57841"/>
        <dbReference type="ChEBI" id="CHEBI:62890"/>
        <dbReference type="EC" id="2.5.1.3"/>
    </reaction>
</comment>
<dbReference type="Pfam" id="PF02581">
    <property type="entry name" value="TMP-TENI"/>
    <property type="match status" value="1"/>
</dbReference>
<evidence type="ECO:0000256" key="5">
    <source>
        <dbReference type="ARBA" id="ARBA00022977"/>
    </source>
</evidence>
<evidence type="ECO:0000256" key="10">
    <source>
        <dbReference type="RuleBase" id="RU003826"/>
    </source>
</evidence>
<dbReference type="AlphaFoldDB" id="A0A1I0W5C2"/>
<comment type="pathway">
    <text evidence="1 9 11">Cofactor biosynthesis; thiamine diphosphate biosynthesis; thiamine phosphate from 4-amino-2-methyl-5-diphosphomethylpyrimidine and 4-methyl-5-(2-phosphoethyl)-thiazole: step 1/1.</text>
</comment>
<dbReference type="SUPFAM" id="SSF51391">
    <property type="entry name" value="Thiamin phosphate synthase"/>
    <property type="match status" value="1"/>
</dbReference>
<feature type="binding site" evidence="9">
    <location>
        <position position="69"/>
    </location>
    <ligand>
        <name>4-amino-2-methyl-5-(diphosphooxymethyl)pyrimidine</name>
        <dbReference type="ChEBI" id="CHEBI:57841"/>
    </ligand>
</feature>
<evidence type="ECO:0000256" key="11">
    <source>
        <dbReference type="RuleBase" id="RU004253"/>
    </source>
</evidence>
<reference evidence="13 14" key="1">
    <citation type="submission" date="2016-10" db="EMBL/GenBank/DDBJ databases">
        <authorList>
            <person name="de Groot N.N."/>
        </authorList>
    </citation>
    <scope>NUCLEOTIDE SEQUENCE [LARGE SCALE GENOMIC DNA]</scope>
    <source>
        <strain evidence="13 14">DSM 12271</strain>
    </source>
</reference>
<keyword evidence="2 9" id="KW-0808">Transferase</keyword>
<keyword evidence="14" id="KW-1185">Reference proteome</keyword>
<evidence type="ECO:0000256" key="9">
    <source>
        <dbReference type="HAMAP-Rule" id="MF_00097"/>
    </source>
</evidence>
<feature type="binding site" evidence="9">
    <location>
        <position position="137"/>
    </location>
    <ligand>
        <name>4-amino-2-methyl-5-(diphosphooxymethyl)pyrimidine</name>
        <dbReference type="ChEBI" id="CHEBI:57841"/>
    </ligand>
</feature>
<dbReference type="InterPro" id="IPR034291">
    <property type="entry name" value="TMP_synthase"/>
</dbReference>
<organism evidence="13 14">
    <name type="scientific">Clostridium frigidicarnis</name>
    <dbReference type="NCBI Taxonomy" id="84698"/>
    <lineage>
        <taxon>Bacteria</taxon>
        <taxon>Bacillati</taxon>
        <taxon>Bacillota</taxon>
        <taxon>Clostridia</taxon>
        <taxon>Eubacteriales</taxon>
        <taxon>Clostridiaceae</taxon>
        <taxon>Clostridium</taxon>
    </lineage>
</organism>
<dbReference type="Proteomes" id="UP000198619">
    <property type="component" value="Unassembled WGS sequence"/>
</dbReference>
<comment type="function">
    <text evidence="9">Condenses 4-methyl-5-(beta-hydroxyethyl)thiazole monophosphate (THZ-P) and 2-methyl-4-amino-5-hydroxymethyl pyrimidine pyrophosphate (HMP-PP) to form thiamine monophosphate (TMP).</text>
</comment>
<sequence>MKEKLKLYLVTDSDILKGRDFYKCIEDALKGGATMVQLREKDCLGKEFLEKARELRKLTRKYNALFIINDRVDIAILVDADGVHVGQSDIPAKEVRRLIGKDKILGVSARTVEEAVKAREDGADYLGVGAMFTTSTKLDAKHVTHEVLCEIQKNVDIPIVAIGGLTLENIHLIKPFNLAGYAVISAILKENDIYGECKKWSKKI</sequence>
<gene>
    <name evidence="9" type="primary">thiE</name>
    <name evidence="13" type="ORF">SAMN04488528_100435</name>
</gene>
<dbReference type="InterPro" id="IPR013785">
    <property type="entry name" value="Aldolase_TIM"/>
</dbReference>
<dbReference type="FunFam" id="3.20.20.70:FF:000096">
    <property type="entry name" value="Thiamine-phosphate synthase"/>
    <property type="match status" value="1"/>
</dbReference>
<dbReference type="GO" id="GO:0009229">
    <property type="term" value="P:thiamine diphosphate biosynthetic process"/>
    <property type="evidence" value="ECO:0007669"/>
    <property type="project" value="UniProtKB-UniRule"/>
</dbReference>
<evidence type="ECO:0000256" key="6">
    <source>
        <dbReference type="ARBA" id="ARBA00047334"/>
    </source>
</evidence>
<name>A0A1I0W5C2_9CLOT</name>
<feature type="binding site" evidence="9">
    <location>
        <position position="108"/>
    </location>
    <ligand>
        <name>4-amino-2-methyl-5-(diphosphooxymethyl)pyrimidine</name>
        <dbReference type="ChEBI" id="CHEBI:57841"/>
    </ligand>
</feature>
<dbReference type="PANTHER" id="PTHR20857">
    <property type="entry name" value="THIAMINE-PHOSPHATE PYROPHOSPHORYLASE"/>
    <property type="match status" value="1"/>
</dbReference>
<comment type="similarity">
    <text evidence="9 10">Belongs to the thiamine-phosphate synthase family.</text>
</comment>
<dbReference type="InterPro" id="IPR036206">
    <property type="entry name" value="ThiamineP_synth_sf"/>
</dbReference>
<evidence type="ECO:0000256" key="1">
    <source>
        <dbReference type="ARBA" id="ARBA00005165"/>
    </source>
</evidence>
<feature type="binding site" evidence="9">
    <location>
        <position position="89"/>
    </location>
    <ligand>
        <name>Mg(2+)</name>
        <dbReference type="ChEBI" id="CHEBI:18420"/>
    </ligand>
</feature>
<evidence type="ECO:0000259" key="12">
    <source>
        <dbReference type="Pfam" id="PF02581"/>
    </source>
</evidence>
<dbReference type="HAMAP" id="MF_00097">
    <property type="entry name" value="TMP_synthase"/>
    <property type="match status" value="1"/>
</dbReference>
<evidence type="ECO:0000313" key="13">
    <source>
        <dbReference type="EMBL" id="SFA83547.1"/>
    </source>
</evidence>
<feature type="domain" description="Thiamine phosphate synthase/TenI" evidence="12">
    <location>
        <begin position="7"/>
        <end position="187"/>
    </location>
</feature>
<evidence type="ECO:0000313" key="14">
    <source>
        <dbReference type="Proteomes" id="UP000198619"/>
    </source>
</evidence>
<keyword evidence="4 9" id="KW-0460">Magnesium</keyword>
<feature type="binding site" evidence="9">
    <location>
        <position position="164"/>
    </location>
    <ligand>
        <name>2-[(2R,5Z)-2-carboxy-4-methylthiazol-5(2H)-ylidene]ethyl phosphate</name>
        <dbReference type="ChEBI" id="CHEBI:62899"/>
    </ligand>
</feature>
<dbReference type="OrthoDB" id="9812206at2"/>
<protein>
    <recommendedName>
        <fullName evidence="9">Thiamine-phosphate synthase</fullName>
        <shortName evidence="9">TP synthase</shortName>
        <shortName evidence="9">TPS</shortName>
        <ecNumber evidence="9">2.5.1.3</ecNumber>
    </recommendedName>
    <alternativeName>
        <fullName evidence="9">Thiamine-phosphate pyrophosphorylase</fullName>
        <shortName evidence="9">TMP pyrophosphorylase</shortName>
        <shortName evidence="9">TMP-PPase</shortName>
    </alternativeName>
</protein>
<feature type="binding site" evidence="9">
    <location>
        <position position="70"/>
    </location>
    <ligand>
        <name>Mg(2+)</name>
        <dbReference type="ChEBI" id="CHEBI:18420"/>
    </ligand>
</feature>
<comment type="catalytic activity">
    <reaction evidence="8 9 10">
        <text>2-[(2R,5Z)-2-carboxy-4-methylthiazol-5(2H)-ylidene]ethyl phosphate + 4-amino-2-methyl-5-(diphosphooxymethyl)pyrimidine + 2 H(+) = thiamine phosphate + CO2 + diphosphate</text>
        <dbReference type="Rhea" id="RHEA:47844"/>
        <dbReference type="ChEBI" id="CHEBI:15378"/>
        <dbReference type="ChEBI" id="CHEBI:16526"/>
        <dbReference type="ChEBI" id="CHEBI:33019"/>
        <dbReference type="ChEBI" id="CHEBI:37575"/>
        <dbReference type="ChEBI" id="CHEBI:57841"/>
        <dbReference type="ChEBI" id="CHEBI:62899"/>
        <dbReference type="EC" id="2.5.1.3"/>
    </reaction>
</comment>
<accession>A0A1I0W5C2</accession>
<dbReference type="Gene3D" id="3.20.20.70">
    <property type="entry name" value="Aldolase class I"/>
    <property type="match status" value="1"/>
</dbReference>
<dbReference type="CDD" id="cd00564">
    <property type="entry name" value="TMP_TenI"/>
    <property type="match status" value="1"/>
</dbReference>
<evidence type="ECO:0000256" key="2">
    <source>
        <dbReference type="ARBA" id="ARBA00022679"/>
    </source>
</evidence>
<dbReference type="InterPro" id="IPR022998">
    <property type="entry name" value="ThiamineP_synth_TenI"/>
</dbReference>
<dbReference type="UniPathway" id="UPA00060">
    <property type="reaction ID" value="UER00141"/>
</dbReference>
<evidence type="ECO:0000256" key="3">
    <source>
        <dbReference type="ARBA" id="ARBA00022723"/>
    </source>
</evidence>
<dbReference type="GO" id="GO:0009228">
    <property type="term" value="P:thiamine biosynthetic process"/>
    <property type="evidence" value="ECO:0007669"/>
    <property type="project" value="UniProtKB-KW"/>
</dbReference>
<dbReference type="RefSeq" id="WP_090038808.1">
    <property type="nucleotide sequence ID" value="NZ_FOKI01000004.1"/>
</dbReference>
<evidence type="ECO:0000256" key="4">
    <source>
        <dbReference type="ARBA" id="ARBA00022842"/>
    </source>
</evidence>
<keyword evidence="5 9" id="KW-0784">Thiamine biosynthesis</keyword>
<feature type="binding site" evidence="9">
    <location>
        <begin position="37"/>
        <end position="41"/>
    </location>
    <ligand>
        <name>4-amino-2-methyl-5-(diphosphooxymethyl)pyrimidine</name>
        <dbReference type="ChEBI" id="CHEBI:57841"/>
    </ligand>
</feature>
<dbReference type="GO" id="GO:0004789">
    <property type="term" value="F:thiamine-phosphate diphosphorylase activity"/>
    <property type="evidence" value="ECO:0007669"/>
    <property type="project" value="UniProtKB-UniRule"/>
</dbReference>
<dbReference type="GO" id="GO:0000287">
    <property type="term" value="F:magnesium ion binding"/>
    <property type="evidence" value="ECO:0007669"/>
    <property type="project" value="UniProtKB-UniRule"/>
</dbReference>
<dbReference type="EC" id="2.5.1.3" evidence="9"/>
<dbReference type="PANTHER" id="PTHR20857:SF23">
    <property type="entry name" value="THIAMINE BIOSYNTHETIC BIFUNCTIONAL ENZYME"/>
    <property type="match status" value="1"/>
</dbReference>
<feature type="binding site" evidence="9">
    <location>
        <begin position="134"/>
        <end position="136"/>
    </location>
    <ligand>
        <name>2-[(2R,5Z)-2-carboxy-4-methylthiazol-5(2H)-ylidene]ethyl phosphate</name>
        <dbReference type="ChEBI" id="CHEBI:62899"/>
    </ligand>
</feature>
<dbReference type="NCBIfam" id="TIGR00693">
    <property type="entry name" value="thiE"/>
    <property type="match status" value="1"/>
</dbReference>
<evidence type="ECO:0000256" key="8">
    <source>
        <dbReference type="ARBA" id="ARBA00047883"/>
    </source>
</evidence>
<comment type="catalytic activity">
    <reaction evidence="6 9 10">
        <text>4-methyl-5-(2-phosphooxyethyl)-thiazole + 4-amino-2-methyl-5-(diphosphooxymethyl)pyrimidine + H(+) = thiamine phosphate + diphosphate</text>
        <dbReference type="Rhea" id="RHEA:22328"/>
        <dbReference type="ChEBI" id="CHEBI:15378"/>
        <dbReference type="ChEBI" id="CHEBI:33019"/>
        <dbReference type="ChEBI" id="CHEBI:37575"/>
        <dbReference type="ChEBI" id="CHEBI:57841"/>
        <dbReference type="ChEBI" id="CHEBI:58296"/>
        <dbReference type="EC" id="2.5.1.3"/>
    </reaction>
</comment>
<dbReference type="EMBL" id="FOKI01000004">
    <property type="protein sequence ID" value="SFA83547.1"/>
    <property type="molecule type" value="Genomic_DNA"/>
</dbReference>
<dbReference type="STRING" id="84698.SAMN04488528_100435"/>
<keyword evidence="3 9" id="KW-0479">Metal-binding</keyword>
<feature type="binding site" evidence="9">
    <location>
        <begin position="184"/>
        <end position="185"/>
    </location>
    <ligand>
        <name>2-[(2R,5Z)-2-carboxy-4-methylthiazol-5(2H)-ylidene]ethyl phosphate</name>
        <dbReference type="ChEBI" id="CHEBI:62899"/>
    </ligand>
</feature>
<proteinExistence type="inferred from homology"/>
<comment type="cofactor">
    <cofactor evidence="9">
        <name>Mg(2+)</name>
        <dbReference type="ChEBI" id="CHEBI:18420"/>
    </cofactor>
    <text evidence="9">Binds 1 Mg(2+) ion per subunit.</text>
</comment>